<reference evidence="9" key="1">
    <citation type="journal article" date="2019" name="Int. J. Syst. Evol. Microbiol.">
        <title>The Global Catalogue of Microorganisms (GCM) 10K type strain sequencing project: providing services to taxonomists for standard genome sequencing and annotation.</title>
        <authorList>
            <consortium name="The Broad Institute Genomics Platform"/>
            <consortium name="The Broad Institute Genome Sequencing Center for Infectious Disease"/>
            <person name="Wu L."/>
            <person name="Ma J."/>
        </authorList>
    </citation>
    <scope>NUCLEOTIDE SEQUENCE [LARGE SCALE GENOMIC DNA]</scope>
    <source>
        <strain evidence="9">CGMCC 1.12471</strain>
    </source>
</reference>
<evidence type="ECO:0000313" key="8">
    <source>
        <dbReference type="EMBL" id="MFD1721230.1"/>
    </source>
</evidence>
<dbReference type="InterPro" id="IPR007816">
    <property type="entry name" value="ResB-like_domain"/>
</dbReference>
<comment type="caution">
    <text evidence="8">The sequence shown here is derived from an EMBL/GenBank/DDBJ whole genome shotgun (WGS) entry which is preliminary data.</text>
</comment>
<evidence type="ECO:0000313" key="9">
    <source>
        <dbReference type="Proteomes" id="UP001597347"/>
    </source>
</evidence>
<evidence type="ECO:0000256" key="6">
    <source>
        <dbReference type="SAM" id="Phobius"/>
    </source>
</evidence>
<keyword evidence="2 6" id="KW-0812">Transmembrane</keyword>
<keyword evidence="9" id="KW-1185">Reference proteome</keyword>
<feature type="transmembrane region" description="Helical" evidence="6">
    <location>
        <begin position="461"/>
        <end position="480"/>
    </location>
</feature>
<accession>A0ABW4LCG9</accession>
<feature type="domain" description="ResB-like" evidence="7">
    <location>
        <begin position="39"/>
        <end position="515"/>
    </location>
</feature>
<dbReference type="Pfam" id="PF05140">
    <property type="entry name" value="ResB"/>
    <property type="match status" value="1"/>
</dbReference>
<evidence type="ECO:0000256" key="4">
    <source>
        <dbReference type="ARBA" id="ARBA00022989"/>
    </source>
</evidence>
<comment type="subcellular location">
    <subcellularLocation>
        <location evidence="1">Membrane</location>
        <topology evidence="1">Multi-pass membrane protein</topology>
    </subcellularLocation>
</comment>
<dbReference type="InterPro" id="IPR023494">
    <property type="entry name" value="Cyt_c_bgen_Ccs1/CcsB/ResB"/>
</dbReference>
<evidence type="ECO:0000256" key="5">
    <source>
        <dbReference type="ARBA" id="ARBA00023136"/>
    </source>
</evidence>
<dbReference type="EMBL" id="JBHUEA010000008">
    <property type="protein sequence ID" value="MFD1721230.1"/>
    <property type="molecule type" value="Genomic_DNA"/>
</dbReference>
<evidence type="ECO:0000256" key="3">
    <source>
        <dbReference type="ARBA" id="ARBA00022748"/>
    </source>
</evidence>
<keyword evidence="3" id="KW-0201">Cytochrome c-type biogenesis</keyword>
<dbReference type="PANTHER" id="PTHR31566">
    <property type="entry name" value="CYTOCHROME C BIOGENESIS PROTEIN CCS1, CHLOROPLASTIC"/>
    <property type="match status" value="1"/>
</dbReference>
<gene>
    <name evidence="8" type="ORF">ACFSBI_06670</name>
</gene>
<feature type="transmembrane region" description="Helical" evidence="6">
    <location>
        <begin position="42"/>
        <end position="59"/>
    </location>
</feature>
<keyword evidence="5 6" id="KW-0472">Membrane</keyword>
<proteinExistence type="predicted"/>
<evidence type="ECO:0000256" key="2">
    <source>
        <dbReference type="ARBA" id="ARBA00022692"/>
    </source>
</evidence>
<feature type="transmembrane region" description="Helical" evidence="6">
    <location>
        <begin position="188"/>
        <end position="209"/>
    </location>
</feature>
<dbReference type="PANTHER" id="PTHR31566:SF0">
    <property type="entry name" value="CYTOCHROME C BIOGENESIS PROTEIN CCS1, CHLOROPLASTIC"/>
    <property type="match status" value="1"/>
</dbReference>
<evidence type="ECO:0000256" key="1">
    <source>
        <dbReference type="ARBA" id="ARBA00004141"/>
    </source>
</evidence>
<sequence length="538" mass="57906">MSRPSDGRDEFVVVADQVVHPALGPVEWLRWAWRQLTSMRTALLLLLALAVAAVPGSLLPQQSADPNGVIAWRRANPAFVGVVDFLQGFTVYTSVWFSAIYILLFISLIGCVVPRLGHHLRALRAAPPRTPSRFGRLPASSAVVLPGVAAEDAVDAAQRLLRRGRYRTARYGTSVSAERGYLRESGNLLFHGALVGVLVTVFIGGGFTWTAQRVVVTGETFTNSQNDYDSVTPGRFFSPGSMRPYALTLDRLDVTYEKQNPNALGQPIDYTAHVTTRMCTTCAPEQHVIKVNQPLDIGGTSVYLLGNGYAPDVTIRDADGEVLQSGPVPFQPGGDPGLTSSGVIKVLNTPDQKRQIGFQGFLYPTAAELTDGTFKSIYPSVGTQSLLSLFAWEGAIDNGAGVPQNVYELDPTGLTQIAGRTDPVQLAIGQTRTLPDGLGSITLNGIDRYAALDVHHDPSQGLVALFVGLAVLGLITSLLVPRRRMWVKVSEQEDGLLVEYAGLARGDDPGLERAVADLQREHRGLLEPGAARPAPATR</sequence>
<organism evidence="8 9">
    <name type="scientific">Amnibacterium endophyticum</name>
    <dbReference type="NCBI Taxonomy" id="2109337"/>
    <lineage>
        <taxon>Bacteria</taxon>
        <taxon>Bacillati</taxon>
        <taxon>Actinomycetota</taxon>
        <taxon>Actinomycetes</taxon>
        <taxon>Micrococcales</taxon>
        <taxon>Microbacteriaceae</taxon>
        <taxon>Amnibacterium</taxon>
    </lineage>
</organism>
<dbReference type="RefSeq" id="WP_377933279.1">
    <property type="nucleotide sequence ID" value="NZ_JBHUEA010000008.1"/>
</dbReference>
<evidence type="ECO:0000259" key="7">
    <source>
        <dbReference type="Pfam" id="PF05140"/>
    </source>
</evidence>
<name>A0ABW4LCG9_9MICO</name>
<protein>
    <submittedName>
        <fullName evidence="8">Cytochrome c biogenesis protein ResB</fullName>
    </submittedName>
</protein>
<dbReference type="Proteomes" id="UP001597347">
    <property type="component" value="Unassembled WGS sequence"/>
</dbReference>
<keyword evidence="4 6" id="KW-1133">Transmembrane helix</keyword>
<feature type="transmembrane region" description="Helical" evidence="6">
    <location>
        <begin position="95"/>
        <end position="114"/>
    </location>
</feature>